<comment type="caution">
    <text evidence="1">The sequence shown here is derived from an EMBL/GenBank/DDBJ whole genome shotgun (WGS) entry which is preliminary data.</text>
</comment>
<protein>
    <submittedName>
        <fullName evidence="1">Uncharacterized protein</fullName>
    </submittedName>
</protein>
<gene>
    <name evidence="1" type="ORF">Taro_056555</name>
</gene>
<dbReference type="AlphaFoldDB" id="A0A843XX08"/>
<name>A0A843XX08_COLES</name>
<feature type="non-terminal residue" evidence="1">
    <location>
        <position position="103"/>
    </location>
</feature>
<evidence type="ECO:0000313" key="1">
    <source>
        <dbReference type="EMBL" id="MQM23490.1"/>
    </source>
</evidence>
<keyword evidence="2" id="KW-1185">Reference proteome</keyword>
<accession>A0A843XX08</accession>
<dbReference type="EMBL" id="NMUH01016548">
    <property type="protein sequence ID" value="MQM23490.1"/>
    <property type="molecule type" value="Genomic_DNA"/>
</dbReference>
<dbReference type="Proteomes" id="UP000652761">
    <property type="component" value="Unassembled WGS sequence"/>
</dbReference>
<reference evidence="1" key="1">
    <citation type="submission" date="2017-07" db="EMBL/GenBank/DDBJ databases">
        <title>Taro Niue Genome Assembly and Annotation.</title>
        <authorList>
            <person name="Atibalentja N."/>
            <person name="Keating K."/>
            <person name="Fields C.J."/>
        </authorList>
    </citation>
    <scope>NUCLEOTIDE SEQUENCE</scope>
    <source>
        <strain evidence="1">Niue_2</strain>
        <tissue evidence="1">Leaf</tissue>
    </source>
</reference>
<organism evidence="1 2">
    <name type="scientific">Colocasia esculenta</name>
    <name type="common">Wild taro</name>
    <name type="synonym">Arum esculentum</name>
    <dbReference type="NCBI Taxonomy" id="4460"/>
    <lineage>
        <taxon>Eukaryota</taxon>
        <taxon>Viridiplantae</taxon>
        <taxon>Streptophyta</taxon>
        <taxon>Embryophyta</taxon>
        <taxon>Tracheophyta</taxon>
        <taxon>Spermatophyta</taxon>
        <taxon>Magnoliopsida</taxon>
        <taxon>Liliopsida</taxon>
        <taxon>Araceae</taxon>
        <taxon>Aroideae</taxon>
        <taxon>Colocasieae</taxon>
        <taxon>Colocasia</taxon>
    </lineage>
</organism>
<sequence length="103" mass="12347">RVIIQQWRRWLSQLDASHAGFLSKLDHFKLIKINMQLQGEDRSRICFPLYYIVVARTRSKTSGLIEKVPPIRRDPLFDMFTRRYIFTRPKDLPRARVVWESTA</sequence>
<evidence type="ECO:0000313" key="2">
    <source>
        <dbReference type="Proteomes" id="UP000652761"/>
    </source>
</evidence>
<proteinExistence type="predicted"/>